<name>A0A3L6SJ86_PANMI</name>
<keyword evidence="1" id="KW-0175">Coiled coil</keyword>
<evidence type="ECO:0000313" key="4">
    <source>
        <dbReference type="Proteomes" id="UP000275267"/>
    </source>
</evidence>
<protein>
    <submittedName>
        <fullName evidence="3">Uncharacterized protein</fullName>
    </submittedName>
</protein>
<evidence type="ECO:0000313" key="3">
    <source>
        <dbReference type="EMBL" id="RLN21844.1"/>
    </source>
</evidence>
<proteinExistence type="predicted"/>
<organism evidence="3 4">
    <name type="scientific">Panicum miliaceum</name>
    <name type="common">Proso millet</name>
    <name type="synonym">Broomcorn millet</name>
    <dbReference type="NCBI Taxonomy" id="4540"/>
    <lineage>
        <taxon>Eukaryota</taxon>
        <taxon>Viridiplantae</taxon>
        <taxon>Streptophyta</taxon>
        <taxon>Embryophyta</taxon>
        <taxon>Tracheophyta</taxon>
        <taxon>Spermatophyta</taxon>
        <taxon>Magnoliopsida</taxon>
        <taxon>Liliopsida</taxon>
        <taxon>Poales</taxon>
        <taxon>Poaceae</taxon>
        <taxon>PACMAD clade</taxon>
        <taxon>Panicoideae</taxon>
        <taxon>Panicodae</taxon>
        <taxon>Paniceae</taxon>
        <taxon>Panicinae</taxon>
        <taxon>Panicum</taxon>
        <taxon>Panicum sect. Panicum</taxon>
    </lineage>
</organism>
<feature type="region of interest" description="Disordered" evidence="2">
    <location>
        <begin position="290"/>
        <end position="310"/>
    </location>
</feature>
<feature type="compositionally biased region" description="Polar residues" evidence="2">
    <location>
        <begin position="215"/>
        <end position="239"/>
    </location>
</feature>
<gene>
    <name evidence="3" type="ORF">C2845_PM07G10810</name>
</gene>
<dbReference type="PANTHER" id="PTHR33026:SF7">
    <property type="entry name" value="OS03G0100275 PROTEIN"/>
    <property type="match status" value="1"/>
</dbReference>
<feature type="coiled-coil region" evidence="1">
    <location>
        <begin position="334"/>
        <end position="389"/>
    </location>
</feature>
<dbReference type="Proteomes" id="UP000275267">
    <property type="component" value="Unassembled WGS sequence"/>
</dbReference>
<dbReference type="EMBL" id="PQIB02000004">
    <property type="protein sequence ID" value="RLN21844.1"/>
    <property type="molecule type" value="Genomic_DNA"/>
</dbReference>
<dbReference type="AlphaFoldDB" id="A0A3L6SJ86"/>
<dbReference type="PANTHER" id="PTHR33026">
    <property type="entry name" value="OS06G0360600 PROTEIN"/>
    <property type="match status" value="1"/>
</dbReference>
<sequence>MTNADIEALVAQGLLPEKGTPDVVGGAAFSLRQGGKYPEASFKDSKKRWAVEWFMVANPAPGLPPRTGLSPVRNARWEEKPTDEEMVEVELLLAELQKLKAEKLTGAAVALSFTKWLTQPILERVHPEYEYSGREDPTRGQNRKVSRGEAHKRVTLIVSGEVRDKGCLKAYCLKRPTTEEKIMSFWCPAPLLEGQQGKAVDPPAGLAMPAADVGSYSSGSSIGAQQDGVTPRGRSSTPPGASRVGTEAVEEKAGLTTPKMEEEDQGEERWRLVRSPAWVAQSLPSAVPLKPSFSKQGAGRRASFSGEQRKAEECTRAAKGKVPREKAVVTKEALVEAARSAAKATEALADLSRRAASQLEVGDGSAGRVLQLEEELQALKRYHSEALKKQSAKLKGLAFSHLRVWSPDLPQGVDAWGCAELKEANETMARELKVVVAANEELHRLRDGAEGQESLTKQKLQLEKQCFQGGVPFGQRSADLDHLMAKIDAVLVAFEPEGVALAEEVAQRLDGAREHLKAFVRNTAKDSV</sequence>
<reference evidence="4" key="1">
    <citation type="journal article" date="2019" name="Nat. Commun.">
        <title>The genome of broomcorn millet.</title>
        <authorList>
            <person name="Zou C."/>
            <person name="Miki D."/>
            <person name="Li D."/>
            <person name="Tang Q."/>
            <person name="Xiao L."/>
            <person name="Rajput S."/>
            <person name="Deng P."/>
            <person name="Jia W."/>
            <person name="Huang R."/>
            <person name="Zhang M."/>
            <person name="Sun Y."/>
            <person name="Hu J."/>
            <person name="Fu X."/>
            <person name="Schnable P.S."/>
            <person name="Li F."/>
            <person name="Zhang H."/>
            <person name="Feng B."/>
            <person name="Zhu X."/>
            <person name="Liu R."/>
            <person name="Schnable J.C."/>
            <person name="Zhu J.-K."/>
            <person name="Zhang H."/>
        </authorList>
    </citation>
    <scope>NUCLEOTIDE SEQUENCE [LARGE SCALE GENOMIC DNA]</scope>
</reference>
<comment type="caution">
    <text evidence="3">The sequence shown here is derived from an EMBL/GenBank/DDBJ whole genome shotgun (WGS) entry which is preliminary data.</text>
</comment>
<evidence type="ECO:0000256" key="1">
    <source>
        <dbReference type="SAM" id="Coils"/>
    </source>
</evidence>
<evidence type="ECO:0000256" key="2">
    <source>
        <dbReference type="SAM" id="MobiDB-lite"/>
    </source>
</evidence>
<feature type="region of interest" description="Disordered" evidence="2">
    <location>
        <begin position="211"/>
        <end position="266"/>
    </location>
</feature>
<accession>A0A3L6SJ86</accession>
<keyword evidence="4" id="KW-1185">Reference proteome</keyword>